<evidence type="ECO:0000256" key="9">
    <source>
        <dbReference type="SAM" id="MobiDB-lite"/>
    </source>
</evidence>
<accession>A0A8E0VEQ6</accession>
<feature type="transmembrane region" description="Helical" evidence="10">
    <location>
        <begin position="104"/>
        <end position="125"/>
    </location>
</feature>
<evidence type="ECO:0000313" key="12">
    <source>
        <dbReference type="Proteomes" id="UP000728185"/>
    </source>
</evidence>
<dbReference type="GO" id="GO:0042765">
    <property type="term" value="C:GPI-anchor transamidase complex"/>
    <property type="evidence" value="ECO:0007669"/>
    <property type="project" value="InterPro"/>
</dbReference>
<organism evidence="11 12">
    <name type="scientific">Fasciolopsis buskii</name>
    <dbReference type="NCBI Taxonomy" id="27845"/>
    <lineage>
        <taxon>Eukaryota</taxon>
        <taxon>Metazoa</taxon>
        <taxon>Spiralia</taxon>
        <taxon>Lophotrochozoa</taxon>
        <taxon>Platyhelminthes</taxon>
        <taxon>Trematoda</taxon>
        <taxon>Digenea</taxon>
        <taxon>Plagiorchiida</taxon>
        <taxon>Echinostomata</taxon>
        <taxon>Echinostomatoidea</taxon>
        <taxon>Fasciolidae</taxon>
        <taxon>Fasciolopsis</taxon>
    </lineage>
</organism>
<evidence type="ECO:0000256" key="1">
    <source>
        <dbReference type="ARBA" id="ARBA00004477"/>
    </source>
</evidence>
<reference evidence="11" key="1">
    <citation type="submission" date="2019-05" db="EMBL/GenBank/DDBJ databases">
        <title>Annotation for the trematode Fasciolopsis buski.</title>
        <authorList>
            <person name="Choi Y.-J."/>
        </authorList>
    </citation>
    <scope>NUCLEOTIDE SEQUENCE</scope>
    <source>
        <strain evidence="11">HT</strain>
        <tissue evidence="11">Whole worm</tissue>
    </source>
</reference>
<dbReference type="Pfam" id="PF06728">
    <property type="entry name" value="PIG-U"/>
    <property type="match status" value="1"/>
</dbReference>
<evidence type="ECO:0000256" key="4">
    <source>
        <dbReference type="ARBA" id="ARBA00022502"/>
    </source>
</evidence>
<dbReference type="PANTHER" id="PTHR13121:SF0">
    <property type="entry name" value="PHOSPHATIDYLINOSITOL GLYCAN ANCHOR BIOSYNTHESIS CLASS U PROTEIN"/>
    <property type="match status" value="1"/>
</dbReference>
<comment type="caution">
    <text evidence="11">The sequence shown here is derived from an EMBL/GenBank/DDBJ whole genome shotgun (WGS) entry which is preliminary data.</text>
</comment>
<evidence type="ECO:0000256" key="2">
    <source>
        <dbReference type="ARBA" id="ARBA00004687"/>
    </source>
</evidence>
<dbReference type="GO" id="GO:0016255">
    <property type="term" value="P:attachment of GPI anchor to protein"/>
    <property type="evidence" value="ECO:0007669"/>
    <property type="project" value="InterPro"/>
</dbReference>
<keyword evidence="7 10" id="KW-1133">Transmembrane helix</keyword>
<comment type="pathway">
    <text evidence="2">Glycolipid biosynthesis; glycosylphosphatidylinositol-anchor biosynthesis.</text>
</comment>
<evidence type="ECO:0000256" key="3">
    <source>
        <dbReference type="ARBA" id="ARBA00010026"/>
    </source>
</evidence>
<proteinExistence type="inferred from homology"/>
<dbReference type="PANTHER" id="PTHR13121">
    <property type="entry name" value="GPI TRANSAMIDASE COMPONENT PIG-U"/>
    <property type="match status" value="1"/>
</dbReference>
<evidence type="ECO:0000256" key="6">
    <source>
        <dbReference type="ARBA" id="ARBA00022824"/>
    </source>
</evidence>
<feature type="non-terminal residue" evidence="11">
    <location>
        <position position="1"/>
    </location>
</feature>
<evidence type="ECO:0000313" key="11">
    <source>
        <dbReference type="EMBL" id="KAA0185412.1"/>
    </source>
</evidence>
<evidence type="ECO:0000256" key="10">
    <source>
        <dbReference type="SAM" id="Phobius"/>
    </source>
</evidence>
<dbReference type="AlphaFoldDB" id="A0A8E0VEQ6"/>
<dbReference type="InterPro" id="IPR009600">
    <property type="entry name" value="PIG-U"/>
</dbReference>
<feature type="transmembrane region" description="Helical" evidence="10">
    <location>
        <begin position="145"/>
        <end position="165"/>
    </location>
</feature>
<evidence type="ECO:0000256" key="7">
    <source>
        <dbReference type="ARBA" id="ARBA00022989"/>
    </source>
</evidence>
<keyword evidence="5 10" id="KW-0812">Transmembrane</keyword>
<feature type="region of interest" description="Disordered" evidence="9">
    <location>
        <begin position="316"/>
        <end position="342"/>
    </location>
</feature>
<feature type="transmembrane region" description="Helical" evidence="10">
    <location>
        <begin position="172"/>
        <end position="192"/>
    </location>
</feature>
<keyword evidence="8 10" id="KW-0472">Membrane</keyword>
<gene>
    <name evidence="11" type="ORF">FBUS_11812</name>
</gene>
<dbReference type="Proteomes" id="UP000728185">
    <property type="component" value="Unassembled WGS sequence"/>
</dbReference>
<sequence length="396" mass="44639">MNIYDSTLGVFFAFFALPDSFYSSHSQISPPSGLISRVLRATTILLGFTFTLAGLLWASYVLENRQWLFLNSIYMYQFTFADCSPQLGVYWYMFVEMFEHFQDLFVWVFQLLLPVLCVALAIRFYYDPLYLSYLTAFLINVLQPYHSVGEFGYLIALLPLWGHLVKNARMPLITPCVLLSALVLTPLFRYMWLQPGTANANFYFAACMVHAVGQLECQSRSFGLPPECAPSPRTVARAQAAVKPPVDRYRKQALRHGRKRGHMGDAASGSSETTNPVSSPSAGHVHMTPRRSHPIVHPPCEVPFCETCRQMDADMAAAAAAEAENPHHSPSPPTPASDDDDESRSWIFKQLPGPWWWCEDCQALVSSPDITIAHLFAVLRQWTPYAQLQLITIVDE</sequence>
<comment type="subcellular location">
    <subcellularLocation>
        <location evidence="1">Endoplasmic reticulum membrane</location>
        <topology evidence="1">Multi-pass membrane protein</topology>
    </subcellularLocation>
</comment>
<keyword evidence="6" id="KW-0256">Endoplasmic reticulum</keyword>
<dbReference type="OrthoDB" id="2130750at2759"/>
<keyword evidence="12" id="KW-1185">Reference proteome</keyword>
<protein>
    <submittedName>
        <fullName evidence="11">CAP-Gly domain-containing linker protein 4</fullName>
    </submittedName>
</protein>
<evidence type="ECO:0000256" key="8">
    <source>
        <dbReference type="ARBA" id="ARBA00023136"/>
    </source>
</evidence>
<feature type="transmembrane region" description="Helical" evidence="10">
    <location>
        <begin position="74"/>
        <end position="92"/>
    </location>
</feature>
<keyword evidence="4" id="KW-0337">GPI-anchor biosynthesis</keyword>
<feature type="region of interest" description="Disordered" evidence="9">
    <location>
        <begin position="254"/>
        <end position="294"/>
    </location>
</feature>
<name>A0A8E0VEQ6_9TREM</name>
<feature type="transmembrane region" description="Helical" evidence="10">
    <location>
        <begin position="43"/>
        <end position="62"/>
    </location>
</feature>
<dbReference type="GO" id="GO:0006506">
    <property type="term" value="P:GPI anchor biosynthetic process"/>
    <property type="evidence" value="ECO:0007669"/>
    <property type="project" value="UniProtKB-UniPathway"/>
</dbReference>
<comment type="similarity">
    <text evidence="3">Belongs to the PIGU family.</text>
</comment>
<dbReference type="UniPathway" id="UPA00196"/>
<evidence type="ECO:0000256" key="5">
    <source>
        <dbReference type="ARBA" id="ARBA00022692"/>
    </source>
</evidence>
<dbReference type="EMBL" id="LUCM01010476">
    <property type="protein sequence ID" value="KAA0185412.1"/>
    <property type="molecule type" value="Genomic_DNA"/>
</dbReference>
<feature type="compositionally biased region" description="Polar residues" evidence="9">
    <location>
        <begin position="268"/>
        <end position="281"/>
    </location>
</feature>